<dbReference type="AlphaFoldDB" id="C3Z6I4"/>
<name>C3Z6I4_BRAFL</name>
<dbReference type="InParanoid" id="C3Z6I4"/>
<evidence type="ECO:0008006" key="2">
    <source>
        <dbReference type="Google" id="ProtNLM"/>
    </source>
</evidence>
<dbReference type="InterPro" id="IPR027417">
    <property type="entry name" value="P-loop_NTPase"/>
</dbReference>
<dbReference type="SUPFAM" id="SSF52540">
    <property type="entry name" value="P-loop containing nucleoside triphosphate hydrolases"/>
    <property type="match status" value="1"/>
</dbReference>
<accession>C3Z6I4</accession>
<reference evidence="1" key="1">
    <citation type="journal article" date="2008" name="Nature">
        <title>The amphioxus genome and the evolution of the chordate karyotype.</title>
        <authorList>
            <consortium name="US DOE Joint Genome Institute (JGI-PGF)"/>
            <person name="Putnam N.H."/>
            <person name="Butts T."/>
            <person name="Ferrier D.E.K."/>
            <person name="Furlong R.F."/>
            <person name="Hellsten U."/>
            <person name="Kawashima T."/>
            <person name="Robinson-Rechavi M."/>
            <person name="Shoguchi E."/>
            <person name="Terry A."/>
            <person name="Yu J.-K."/>
            <person name="Benito-Gutierrez E.L."/>
            <person name="Dubchak I."/>
            <person name="Garcia-Fernandez J."/>
            <person name="Gibson-Brown J.J."/>
            <person name="Grigoriev I.V."/>
            <person name="Horton A.C."/>
            <person name="de Jong P.J."/>
            <person name="Jurka J."/>
            <person name="Kapitonov V.V."/>
            <person name="Kohara Y."/>
            <person name="Kuroki Y."/>
            <person name="Lindquist E."/>
            <person name="Lucas S."/>
            <person name="Osoegawa K."/>
            <person name="Pennacchio L.A."/>
            <person name="Salamov A.A."/>
            <person name="Satou Y."/>
            <person name="Sauka-Spengler T."/>
            <person name="Schmutz J."/>
            <person name="Shin-I T."/>
            <person name="Toyoda A."/>
            <person name="Bronner-Fraser M."/>
            <person name="Fujiyama A."/>
            <person name="Holland L.Z."/>
            <person name="Holland P.W.H."/>
            <person name="Satoh N."/>
            <person name="Rokhsar D.S."/>
        </authorList>
    </citation>
    <scope>NUCLEOTIDE SEQUENCE [LARGE SCALE GENOMIC DNA]</scope>
    <source>
        <strain evidence="1">S238N-H82</strain>
        <tissue evidence="1">Testes</tissue>
    </source>
</reference>
<proteinExistence type="predicted"/>
<evidence type="ECO:0000313" key="1">
    <source>
        <dbReference type="EMBL" id="EEN51828.1"/>
    </source>
</evidence>
<dbReference type="STRING" id="7739.C3Z6I4"/>
<protein>
    <recommendedName>
        <fullName evidence="2">DEAD/DEAH box helicase domain-containing protein</fullName>
    </recommendedName>
</protein>
<dbReference type="EMBL" id="GG666588">
    <property type="protein sequence ID" value="EEN51828.1"/>
    <property type="molecule type" value="Genomic_DNA"/>
</dbReference>
<organism>
    <name type="scientific">Branchiostoma floridae</name>
    <name type="common">Florida lancelet</name>
    <name type="synonym">Amphioxus</name>
    <dbReference type="NCBI Taxonomy" id="7739"/>
    <lineage>
        <taxon>Eukaryota</taxon>
        <taxon>Metazoa</taxon>
        <taxon>Chordata</taxon>
        <taxon>Cephalochordata</taxon>
        <taxon>Leptocardii</taxon>
        <taxon>Amphioxiformes</taxon>
        <taxon>Branchiostomatidae</taxon>
        <taxon>Branchiostoma</taxon>
    </lineage>
</organism>
<gene>
    <name evidence="1" type="ORF">BRAFLDRAFT_96790</name>
</gene>
<sequence>MADEEADGRARSIDEAISSVLTKVGGISELKHEQRDALKAFVVGEDVLALLPTGFGKSLIYQLVPGVWKKLSETSTEWRGVDKPIVYAPTLCPKRPAFHTAAYLLTP</sequence>
<dbReference type="Gene3D" id="3.40.50.300">
    <property type="entry name" value="P-loop containing nucleotide triphosphate hydrolases"/>
    <property type="match status" value="1"/>
</dbReference>